<proteinExistence type="predicted"/>
<dbReference type="Proteomes" id="UP001177021">
    <property type="component" value="Unassembled WGS sequence"/>
</dbReference>
<accession>A0ACB0J7P6</accession>
<name>A0ACB0J7P6_TRIPR</name>
<reference evidence="1" key="1">
    <citation type="submission" date="2023-10" db="EMBL/GenBank/DDBJ databases">
        <authorList>
            <person name="Rodriguez Cubillos JULIANA M."/>
            <person name="De Vega J."/>
        </authorList>
    </citation>
    <scope>NUCLEOTIDE SEQUENCE</scope>
</reference>
<organism evidence="1 2">
    <name type="scientific">Trifolium pratense</name>
    <name type="common">Red clover</name>
    <dbReference type="NCBI Taxonomy" id="57577"/>
    <lineage>
        <taxon>Eukaryota</taxon>
        <taxon>Viridiplantae</taxon>
        <taxon>Streptophyta</taxon>
        <taxon>Embryophyta</taxon>
        <taxon>Tracheophyta</taxon>
        <taxon>Spermatophyta</taxon>
        <taxon>Magnoliopsida</taxon>
        <taxon>eudicotyledons</taxon>
        <taxon>Gunneridae</taxon>
        <taxon>Pentapetalae</taxon>
        <taxon>rosids</taxon>
        <taxon>fabids</taxon>
        <taxon>Fabales</taxon>
        <taxon>Fabaceae</taxon>
        <taxon>Papilionoideae</taxon>
        <taxon>50 kb inversion clade</taxon>
        <taxon>NPAAA clade</taxon>
        <taxon>Hologalegina</taxon>
        <taxon>IRL clade</taxon>
        <taxon>Trifolieae</taxon>
        <taxon>Trifolium</taxon>
    </lineage>
</organism>
<evidence type="ECO:0000313" key="1">
    <source>
        <dbReference type="EMBL" id="CAJ2639482.1"/>
    </source>
</evidence>
<protein>
    <submittedName>
        <fullName evidence="1">Uncharacterized protein</fullName>
    </submittedName>
</protein>
<comment type="caution">
    <text evidence="1">The sequence shown here is derived from an EMBL/GenBank/DDBJ whole genome shotgun (WGS) entry which is preliminary data.</text>
</comment>
<sequence>MKFGMTITMCNLTSLIVESCGGLKYLFSSTMVGSFKNLKHLEISDCPLMEEIIAKEERNNEIEEVHFFKLEKITLMDMDNLKTIWHREFETVKQLEVINCKKIVVVFPSSMQTTYKKLEMLEVTDCALVEEIFELSFNENSSAENATHLKVVIDGLPKLKNIWSGDLRRILSFQILIFVRVTNCESLEYLLPLSIATRCSHLQKLHIKNCGNMKEIVAEEKEKEFGVSAAPTFEFNQLSSLLLWNLHKLKGFYAKEHTLACLSLKSINVSNCAKLNLYRTLSTRSSNFQDDQLSVLTPQPPFIVEEVISNLKELRVNHKEANLVCPIILLKMLHSLIGFFKMCTLLSHYVLNGVASRKYFKMKDK</sequence>
<dbReference type="EMBL" id="CASHSV030000024">
    <property type="protein sequence ID" value="CAJ2639482.1"/>
    <property type="molecule type" value="Genomic_DNA"/>
</dbReference>
<keyword evidence="2" id="KW-1185">Reference proteome</keyword>
<evidence type="ECO:0000313" key="2">
    <source>
        <dbReference type="Proteomes" id="UP001177021"/>
    </source>
</evidence>
<gene>
    <name evidence="1" type="ORF">MILVUS5_LOCUS9495</name>
</gene>